<evidence type="ECO:0000313" key="15">
    <source>
        <dbReference type="Proteomes" id="UP001221898"/>
    </source>
</evidence>
<keyword evidence="15" id="KW-1185">Reference proteome</keyword>
<accession>A0AAD7TDK8</accession>
<evidence type="ECO:0000256" key="9">
    <source>
        <dbReference type="ARBA" id="ARBA00023277"/>
    </source>
</evidence>
<comment type="subunit">
    <text evidence="4">Homotetramer.</text>
</comment>
<gene>
    <name evidence="14" type="ORF">AAFF_G00004960</name>
</gene>
<evidence type="ECO:0000256" key="3">
    <source>
        <dbReference type="ARBA" id="ARBA00006324"/>
    </source>
</evidence>
<evidence type="ECO:0000256" key="12">
    <source>
        <dbReference type="PIRSR" id="PIRSR001365-1"/>
    </source>
</evidence>
<dbReference type="SUPFAM" id="SSF51569">
    <property type="entry name" value="Aldolase"/>
    <property type="match status" value="1"/>
</dbReference>
<evidence type="ECO:0000256" key="13">
    <source>
        <dbReference type="PIRSR" id="PIRSR001365-2"/>
    </source>
</evidence>
<dbReference type="Proteomes" id="UP001221898">
    <property type="component" value="Unassembled WGS sequence"/>
</dbReference>
<feature type="active site" description="Proton donor/acceptor" evidence="12">
    <location>
        <position position="178"/>
    </location>
</feature>
<dbReference type="PANTHER" id="PTHR12128">
    <property type="entry name" value="DIHYDRODIPICOLINATE SYNTHASE"/>
    <property type="match status" value="1"/>
</dbReference>
<organism evidence="14 15">
    <name type="scientific">Aldrovandia affinis</name>
    <dbReference type="NCBI Taxonomy" id="143900"/>
    <lineage>
        <taxon>Eukaryota</taxon>
        <taxon>Metazoa</taxon>
        <taxon>Chordata</taxon>
        <taxon>Craniata</taxon>
        <taxon>Vertebrata</taxon>
        <taxon>Euteleostomi</taxon>
        <taxon>Actinopterygii</taxon>
        <taxon>Neopterygii</taxon>
        <taxon>Teleostei</taxon>
        <taxon>Notacanthiformes</taxon>
        <taxon>Halosauridae</taxon>
        <taxon>Aldrovandia</taxon>
    </lineage>
</organism>
<dbReference type="PRINTS" id="PR00146">
    <property type="entry name" value="DHPICSNTHASE"/>
</dbReference>
<comment type="caution">
    <text evidence="14">The sequence shown here is derived from an EMBL/GenBank/DDBJ whole genome shotgun (WGS) entry which is preliminary data.</text>
</comment>
<comment type="similarity">
    <text evidence="3">Belongs to the DapA family. NanA subfamily.</text>
</comment>
<feature type="binding site" evidence="13">
    <location>
        <position position="250"/>
    </location>
    <ligand>
        <name>pyruvate</name>
        <dbReference type="ChEBI" id="CHEBI:15361"/>
    </ligand>
</feature>
<sequence length="338" mass="36677">MFINVINIRIRVMTSAPPLTIISLRVDGDLTLPTMASHVHKKLTGLVAATFTPLTTEGEINPSVIGPYIDYLIDKQGVRNVFVNGTTGEGISLSVDERKRLAAEWCEKGKGKLEQVIVHVGCMCLRESQDLARHAAEVGADGIAVVSPSVFKPSDTGVLREFLKEVAAAAPDLPFYYYHIPALTGVNFLARDVLEGIEECIPSFRGLKFSGSDLMDFGQCVQYCPPHWSLLYGMDEQLLAALAMGANGAVGSTFNYLGNKVNGLLSAFEKGDLNQARTLQFQVQEVLSFAVKLGFDVAVNKKLMSEVSGLALGPPRLPLRPCPQKRATSIAQKLQQVL</sequence>
<proteinExistence type="inferred from homology"/>
<evidence type="ECO:0000256" key="5">
    <source>
        <dbReference type="ARBA" id="ARBA00012911"/>
    </source>
</evidence>
<evidence type="ECO:0000256" key="6">
    <source>
        <dbReference type="ARBA" id="ARBA00022490"/>
    </source>
</evidence>
<feature type="binding site" evidence="13">
    <location>
        <position position="87"/>
    </location>
    <ligand>
        <name>pyruvate</name>
        <dbReference type="ChEBI" id="CHEBI:15361"/>
    </ligand>
</feature>
<evidence type="ECO:0000313" key="14">
    <source>
        <dbReference type="EMBL" id="KAJ8418997.1"/>
    </source>
</evidence>
<dbReference type="Gene3D" id="3.20.20.70">
    <property type="entry name" value="Aldolase class I"/>
    <property type="match status" value="1"/>
</dbReference>
<dbReference type="GO" id="GO:0005737">
    <property type="term" value="C:cytoplasm"/>
    <property type="evidence" value="ECO:0007669"/>
    <property type="project" value="UniProtKB-SubCell"/>
</dbReference>
<keyword evidence="6" id="KW-0963">Cytoplasm</keyword>
<keyword evidence="9" id="KW-0119">Carbohydrate metabolism</keyword>
<dbReference type="PIRSF" id="PIRSF001365">
    <property type="entry name" value="DHDPS"/>
    <property type="match status" value="1"/>
</dbReference>
<dbReference type="Pfam" id="PF00701">
    <property type="entry name" value="DHDPS"/>
    <property type="match status" value="1"/>
</dbReference>
<keyword evidence="7 11" id="KW-0456">Lyase</keyword>
<dbReference type="InterPro" id="IPR013785">
    <property type="entry name" value="Aldolase_TIM"/>
</dbReference>
<dbReference type="EC" id="4.1.3.3" evidence="5"/>
<evidence type="ECO:0000256" key="11">
    <source>
        <dbReference type="PIRNR" id="PIRNR001365"/>
    </source>
</evidence>
<dbReference type="SMART" id="SM01130">
    <property type="entry name" value="DHDPS"/>
    <property type="match status" value="1"/>
</dbReference>
<dbReference type="PANTHER" id="PTHR12128:SF21">
    <property type="entry name" value="N-ACETYLNEURAMINATE LYASE"/>
    <property type="match status" value="1"/>
</dbReference>
<comment type="catalytic activity">
    <reaction evidence="10">
        <text>aceneuramate = aldehydo-N-acetyl-D-mannosamine + pyruvate</text>
        <dbReference type="Rhea" id="RHEA:23296"/>
        <dbReference type="ChEBI" id="CHEBI:15361"/>
        <dbReference type="ChEBI" id="CHEBI:17122"/>
        <dbReference type="ChEBI" id="CHEBI:173083"/>
        <dbReference type="EC" id="4.1.3.3"/>
    </reaction>
</comment>
<keyword evidence="8" id="KW-0704">Schiff base</keyword>
<name>A0AAD7TDK8_9TELE</name>
<evidence type="ECO:0000256" key="4">
    <source>
        <dbReference type="ARBA" id="ARBA00011881"/>
    </source>
</evidence>
<dbReference type="EMBL" id="JAINUG010000001">
    <property type="protein sequence ID" value="KAJ8418997.1"/>
    <property type="molecule type" value="Genomic_DNA"/>
</dbReference>
<evidence type="ECO:0000256" key="2">
    <source>
        <dbReference type="ARBA" id="ARBA00004878"/>
    </source>
</evidence>
<evidence type="ECO:0000256" key="8">
    <source>
        <dbReference type="ARBA" id="ARBA00023270"/>
    </source>
</evidence>
<evidence type="ECO:0000256" key="7">
    <source>
        <dbReference type="ARBA" id="ARBA00023239"/>
    </source>
</evidence>
<comment type="subcellular location">
    <subcellularLocation>
        <location evidence="1">Cytoplasm</location>
    </subcellularLocation>
</comment>
<comment type="pathway">
    <text evidence="2">Amino-sugar metabolism; N-acetylneuraminate degradation.</text>
</comment>
<feature type="active site" description="Schiff-base intermediate with substrate" evidence="12">
    <location>
        <position position="208"/>
    </location>
</feature>
<dbReference type="AlphaFoldDB" id="A0AAD7TDK8"/>
<dbReference type="InterPro" id="IPR002220">
    <property type="entry name" value="DapA-like"/>
</dbReference>
<protein>
    <recommendedName>
        <fullName evidence="5">N-acetylneuraminate lyase</fullName>
        <ecNumber evidence="5">4.1.3.3</ecNumber>
    </recommendedName>
</protein>
<evidence type="ECO:0000256" key="10">
    <source>
        <dbReference type="ARBA" id="ARBA00044906"/>
    </source>
</evidence>
<dbReference type="GO" id="GO:0008747">
    <property type="term" value="F:N-acetylneuraminate lyase activity"/>
    <property type="evidence" value="ECO:0007669"/>
    <property type="project" value="UniProtKB-EC"/>
</dbReference>
<reference evidence="14" key="1">
    <citation type="journal article" date="2023" name="Science">
        <title>Genome structures resolve the early diversification of teleost fishes.</title>
        <authorList>
            <person name="Parey E."/>
            <person name="Louis A."/>
            <person name="Montfort J."/>
            <person name="Bouchez O."/>
            <person name="Roques C."/>
            <person name="Iampietro C."/>
            <person name="Lluch J."/>
            <person name="Castinel A."/>
            <person name="Donnadieu C."/>
            <person name="Desvignes T."/>
            <person name="Floi Bucao C."/>
            <person name="Jouanno E."/>
            <person name="Wen M."/>
            <person name="Mejri S."/>
            <person name="Dirks R."/>
            <person name="Jansen H."/>
            <person name="Henkel C."/>
            <person name="Chen W.J."/>
            <person name="Zahm M."/>
            <person name="Cabau C."/>
            <person name="Klopp C."/>
            <person name="Thompson A.W."/>
            <person name="Robinson-Rechavi M."/>
            <person name="Braasch I."/>
            <person name="Lecointre G."/>
            <person name="Bobe J."/>
            <person name="Postlethwait J.H."/>
            <person name="Berthelot C."/>
            <person name="Roest Crollius H."/>
            <person name="Guiguen Y."/>
        </authorList>
    </citation>
    <scope>NUCLEOTIDE SEQUENCE</scope>
    <source>
        <strain evidence="14">NC1722</strain>
    </source>
</reference>
<evidence type="ECO:0000256" key="1">
    <source>
        <dbReference type="ARBA" id="ARBA00004496"/>
    </source>
</evidence>